<evidence type="ECO:0000256" key="1">
    <source>
        <dbReference type="SAM" id="Coils"/>
    </source>
</evidence>
<protein>
    <submittedName>
        <fullName evidence="2">Uncharacterized protein</fullName>
    </submittedName>
</protein>
<accession>W9XIN7</accession>
<dbReference type="GeneID" id="19191008"/>
<reference evidence="2 3" key="1">
    <citation type="submission" date="2013-03" db="EMBL/GenBank/DDBJ databases">
        <title>The Genome Sequence of Cladophialophora psammophila CBS 110553.</title>
        <authorList>
            <consortium name="The Broad Institute Genomics Platform"/>
            <person name="Cuomo C."/>
            <person name="de Hoog S."/>
            <person name="Gorbushina A."/>
            <person name="Walker B."/>
            <person name="Young S.K."/>
            <person name="Zeng Q."/>
            <person name="Gargeya S."/>
            <person name="Fitzgerald M."/>
            <person name="Haas B."/>
            <person name="Abouelleil A."/>
            <person name="Allen A.W."/>
            <person name="Alvarado L."/>
            <person name="Arachchi H.M."/>
            <person name="Berlin A.M."/>
            <person name="Chapman S.B."/>
            <person name="Gainer-Dewar J."/>
            <person name="Goldberg J."/>
            <person name="Griggs A."/>
            <person name="Gujja S."/>
            <person name="Hansen M."/>
            <person name="Howarth C."/>
            <person name="Imamovic A."/>
            <person name="Ireland A."/>
            <person name="Larimer J."/>
            <person name="McCowan C."/>
            <person name="Murphy C."/>
            <person name="Pearson M."/>
            <person name="Poon T.W."/>
            <person name="Priest M."/>
            <person name="Roberts A."/>
            <person name="Saif S."/>
            <person name="Shea T."/>
            <person name="Sisk P."/>
            <person name="Sykes S."/>
            <person name="Wortman J."/>
            <person name="Nusbaum C."/>
            <person name="Birren B."/>
        </authorList>
    </citation>
    <scope>NUCLEOTIDE SEQUENCE [LARGE SCALE GENOMIC DNA]</scope>
    <source>
        <strain evidence="2 3">CBS 110553</strain>
    </source>
</reference>
<evidence type="ECO:0000313" key="2">
    <source>
        <dbReference type="EMBL" id="EXJ70229.1"/>
    </source>
</evidence>
<feature type="coiled-coil region" evidence="1">
    <location>
        <begin position="50"/>
        <end position="84"/>
    </location>
</feature>
<dbReference type="Proteomes" id="UP000019471">
    <property type="component" value="Unassembled WGS sequence"/>
</dbReference>
<dbReference type="HOGENOM" id="CLU_097230_0_0_1"/>
<proteinExistence type="predicted"/>
<dbReference type="EMBL" id="AMGX01000009">
    <property type="protein sequence ID" value="EXJ70229.1"/>
    <property type="molecule type" value="Genomic_DNA"/>
</dbReference>
<name>W9XIN7_9EURO</name>
<dbReference type="RefSeq" id="XP_007745081.1">
    <property type="nucleotide sequence ID" value="XM_007746891.1"/>
</dbReference>
<sequence length="172" mass="18935">MDDTNLHAPQADFNLLSQSFGSAVDGLRSTADAFRSASNEIKKVQNLPAIASSERILAELQEMRQEFRDQVTRLDQNLTATRQDLITVMTTRDYNNTARVQNSYLSSPSDHLSPLLNPLTGSAIPGFPTTPTDIGRMGEHDVNTILQEPDLQTAIAATSLASKKRQLRMHIG</sequence>
<dbReference type="OrthoDB" id="4120486at2759"/>
<evidence type="ECO:0000313" key="3">
    <source>
        <dbReference type="Proteomes" id="UP000019471"/>
    </source>
</evidence>
<gene>
    <name evidence="2" type="ORF">A1O5_06297</name>
</gene>
<keyword evidence="1" id="KW-0175">Coiled coil</keyword>
<dbReference type="STRING" id="1182543.W9XIN7"/>
<dbReference type="AlphaFoldDB" id="W9XIN7"/>
<comment type="caution">
    <text evidence="2">The sequence shown here is derived from an EMBL/GenBank/DDBJ whole genome shotgun (WGS) entry which is preliminary data.</text>
</comment>
<keyword evidence="3" id="KW-1185">Reference proteome</keyword>
<organism evidence="2 3">
    <name type="scientific">Cladophialophora psammophila CBS 110553</name>
    <dbReference type="NCBI Taxonomy" id="1182543"/>
    <lineage>
        <taxon>Eukaryota</taxon>
        <taxon>Fungi</taxon>
        <taxon>Dikarya</taxon>
        <taxon>Ascomycota</taxon>
        <taxon>Pezizomycotina</taxon>
        <taxon>Eurotiomycetes</taxon>
        <taxon>Chaetothyriomycetidae</taxon>
        <taxon>Chaetothyriales</taxon>
        <taxon>Herpotrichiellaceae</taxon>
        <taxon>Cladophialophora</taxon>
    </lineage>
</organism>